<evidence type="ECO:0000256" key="2">
    <source>
        <dbReference type="ARBA" id="ARBA00022448"/>
    </source>
</evidence>
<evidence type="ECO:0000256" key="4">
    <source>
        <dbReference type="ARBA" id="ARBA00022692"/>
    </source>
</evidence>
<evidence type="ECO:0000256" key="1">
    <source>
        <dbReference type="ARBA" id="ARBA00004651"/>
    </source>
</evidence>
<evidence type="ECO:0000256" key="7">
    <source>
        <dbReference type="RuleBase" id="RU363032"/>
    </source>
</evidence>
<evidence type="ECO:0000313" key="9">
    <source>
        <dbReference type="EMBL" id="MFC0395549.1"/>
    </source>
</evidence>
<feature type="transmembrane region" description="Helical" evidence="7">
    <location>
        <begin position="82"/>
        <end position="101"/>
    </location>
</feature>
<feature type="transmembrane region" description="Helical" evidence="7">
    <location>
        <begin position="191"/>
        <end position="210"/>
    </location>
</feature>
<dbReference type="Pfam" id="PF00528">
    <property type="entry name" value="BPD_transp_1"/>
    <property type="match status" value="1"/>
</dbReference>
<evidence type="ECO:0000256" key="5">
    <source>
        <dbReference type="ARBA" id="ARBA00022989"/>
    </source>
</evidence>
<feature type="transmembrane region" description="Helical" evidence="7">
    <location>
        <begin position="263"/>
        <end position="283"/>
    </location>
</feature>
<gene>
    <name evidence="9" type="ORF">ACFFJ8_29790</name>
</gene>
<keyword evidence="3" id="KW-1003">Cell membrane</keyword>
<dbReference type="PROSITE" id="PS50928">
    <property type="entry name" value="ABC_TM1"/>
    <property type="match status" value="1"/>
</dbReference>
<protein>
    <submittedName>
        <fullName evidence="9">Carbohydrate ABC transporter permease</fullName>
    </submittedName>
</protein>
<name>A0ABV6JJ71_9BACL</name>
<dbReference type="InterPro" id="IPR035906">
    <property type="entry name" value="MetI-like_sf"/>
</dbReference>
<dbReference type="EMBL" id="JBHLVF010000041">
    <property type="protein sequence ID" value="MFC0395549.1"/>
    <property type="molecule type" value="Genomic_DNA"/>
</dbReference>
<reference evidence="9 10" key="1">
    <citation type="submission" date="2024-09" db="EMBL/GenBank/DDBJ databases">
        <authorList>
            <person name="Sun Q."/>
            <person name="Mori K."/>
        </authorList>
    </citation>
    <scope>NUCLEOTIDE SEQUENCE [LARGE SCALE GENOMIC DNA]</scope>
    <source>
        <strain evidence="9 10">CCM 4839</strain>
    </source>
</reference>
<accession>A0ABV6JJ71</accession>
<keyword evidence="10" id="KW-1185">Reference proteome</keyword>
<dbReference type="PANTHER" id="PTHR43744">
    <property type="entry name" value="ABC TRANSPORTER PERMEASE PROTEIN MG189-RELATED-RELATED"/>
    <property type="match status" value="1"/>
</dbReference>
<dbReference type="RefSeq" id="WP_204816640.1">
    <property type="nucleotide sequence ID" value="NZ_JANHOF010000001.1"/>
</dbReference>
<feature type="transmembrane region" description="Helical" evidence="7">
    <location>
        <begin position="113"/>
        <end position="133"/>
    </location>
</feature>
<feature type="transmembrane region" description="Helical" evidence="7">
    <location>
        <begin position="21"/>
        <end position="42"/>
    </location>
</feature>
<dbReference type="Gene3D" id="1.10.3720.10">
    <property type="entry name" value="MetI-like"/>
    <property type="match status" value="1"/>
</dbReference>
<keyword evidence="6 7" id="KW-0472">Membrane</keyword>
<evidence type="ECO:0000259" key="8">
    <source>
        <dbReference type="PROSITE" id="PS50928"/>
    </source>
</evidence>
<proteinExistence type="inferred from homology"/>
<dbReference type="CDD" id="cd06261">
    <property type="entry name" value="TM_PBP2"/>
    <property type="match status" value="1"/>
</dbReference>
<keyword evidence="4 7" id="KW-0812">Transmembrane</keyword>
<dbReference type="Proteomes" id="UP001589818">
    <property type="component" value="Unassembled WGS sequence"/>
</dbReference>
<dbReference type="SUPFAM" id="SSF161098">
    <property type="entry name" value="MetI-like"/>
    <property type="match status" value="1"/>
</dbReference>
<feature type="transmembrane region" description="Helical" evidence="7">
    <location>
        <begin position="145"/>
        <end position="165"/>
    </location>
</feature>
<evidence type="ECO:0000313" key="10">
    <source>
        <dbReference type="Proteomes" id="UP001589818"/>
    </source>
</evidence>
<keyword evidence="5 7" id="KW-1133">Transmembrane helix</keyword>
<keyword evidence="2 7" id="KW-0813">Transport</keyword>
<comment type="subcellular location">
    <subcellularLocation>
        <location evidence="1 7">Cell membrane</location>
        <topology evidence="1 7">Multi-pass membrane protein</topology>
    </subcellularLocation>
</comment>
<sequence>MKSKAIKESNGDRLFNIVVNTTLFLFTVSVLYPLVFIVSASISSPESVMSGKVWLWPVDFSLEGYQAVFKHKLIGTSFVNSLFYTGVGTAINVVFTLMAAYPLSRKDFYIRNWIMALLVFTMLFSGGLIPSYLLVKDLGLLNTRWALLLPGAIGVWNVIIARTYFRTTFPDELLEAAQIDGCSDFMFVRRIVLPLSGPIIAVTTLFYAVGHWNSFFNAMLYLKDQSMYPLQLVLREILVQNQVDSSMIVDVEEAMAREGLRELLKYSLIVVSTFPVLIIYPFIQKHFVKGMMIGSLKG</sequence>
<evidence type="ECO:0000256" key="6">
    <source>
        <dbReference type="ARBA" id="ARBA00023136"/>
    </source>
</evidence>
<dbReference type="PANTHER" id="PTHR43744:SF9">
    <property type="entry name" value="POLYGALACTURONAN_RHAMNOGALACTURONAN TRANSPORT SYSTEM PERMEASE PROTEIN YTCP"/>
    <property type="match status" value="1"/>
</dbReference>
<comment type="caution">
    <text evidence="9">The sequence shown here is derived from an EMBL/GenBank/DDBJ whole genome shotgun (WGS) entry which is preliminary data.</text>
</comment>
<evidence type="ECO:0000256" key="3">
    <source>
        <dbReference type="ARBA" id="ARBA00022475"/>
    </source>
</evidence>
<comment type="similarity">
    <text evidence="7">Belongs to the binding-protein-dependent transport system permease family.</text>
</comment>
<organism evidence="9 10">
    <name type="scientific">Paenibacillus mendelii</name>
    <dbReference type="NCBI Taxonomy" id="206163"/>
    <lineage>
        <taxon>Bacteria</taxon>
        <taxon>Bacillati</taxon>
        <taxon>Bacillota</taxon>
        <taxon>Bacilli</taxon>
        <taxon>Bacillales</taxon>
        <taxon>Paenibacillaceae</taxon>
        <taxon>Paenibacillus</taxon>
    </lineage>
</organism>
<dbReference type="InterPro" id="IPR000515">
    <property type="entry name" value="MetI-like"/>
</dbReference>
<feature type="domain" description="ABC transmembrane type-1" evidence="8">
    <location>
        <begin position="78"/>
        <end position="281"/>
    </location>
</feature>